<comment type="subcellular location">
    <subcellularLocation>
        <location evidence="1">Cell membrane</location>
        <topology evidence="1">Multi-pass membrane protein</topology>
    </subcellularLocation>
</comment>
<dbReference type="GO" id="GO:0005886">
    <property type="term" value="C:plasma membrane"/>
    <property type="evidence" value="ECO:0007669"/>
    <property type="project" value="UniProtKB-SubCell"/>
</dbReference>
<dbReference type="AlphaFoldDB" id="A0A261TK16"/>
<dbReference type="CDD" id="cd00267">
    <property type="entry name" value="ABC_ATPase"/>
    <property type="match status" value="1"/>
</dbReference>
<feature type="transmembrane region" description="Helical" evidence="5">
    <location>
        <begin position="12"/>
        <end position="44"/>
    </location>
</feature>
<dbReference type="Gene3D" id="1.20.1560.10">
    <property type="entry name" value="ABC transporter type 1, transmembrane domain"/>
    <property type="match status" value="1"/>
</dbReference>
<feature type="transmembrane region" description="Helical" evidence="5">
    <location>
        <begin position="158"/>
        <end position="178"/>
    </location>
</feature>
<evidence type="ECO:0000313" key="6">
    <source>
        <dbReference type="EMBL" id="OZI49974.1"/>
    </source>
</evidence>
<evidence type="ECO:0000256" key="5">
    <source>
        <dbReference type="SAM" id="Phobius"/>
    </source>
</evidence>
<feature type="transmembrane region" description="Helical" evidence="5">
    <location>
        <begin position="238"/>
        <end position="260"/>
    </location>
</feature>
<feature type="transmembrane region" description="Helical" evidence="5">
    <location>
        <begin position="134"/>
        <end position="152"/>
    </location>
</feature>
<evidence type="ECO:0000256" key="4">
    <source>
        <dbReference type="ARBA" id="ARBA00023136"/>
    </source>
</evidence>
<dbReference type="Proteomes" id="UP000216885">
    <property type="component" value="Unassembled WGS sequence"/>
</dbReference>
<keyword evidence="3 5" id="KW-1133">Transmembrane helix</keyword>
<dbReference type="RefSeq" id="WP_094839326.1">
    <property type="nucleotide sequence ID" value="NZ_NEVQ01000023.1"/>
</dbReference>
<dbReference type="EMBL" id="NEVQ01000023">
    <property type="protein sequence ID" value="OZI49974.1"/>
    <property type="molecule type" value="Genomic_DNA"/>
</dbReference>
<dbReference type="SUPFAM" id="SSF52540">
    <property type="entry name" value="P-loop containing nucleoside triphosphate hydrolases"/>
    <property type="match status" value="1"/>
</dbReference>
<evidence type="ECO:0000256" key="1">
    <source>
        <dbReference type="ARBA" id="ARBA00004651"/>
    </source>
</evidence>
<keyword evidence="7" id="KW-1185">Reference proteome</keyword>
<sequence>MTRLSARPWTWIVADSAAMLTVVLVVLHQSLIASSAYFLTQIIIHYQEEQALREYLALYLLSIILPFIPGCLSFIAMQRWINAIHRKLTLAMASTVYGRLDEYRSIEHQSAFESTISRDAFDVISSYAMLSHDLLNLILNSVLSIAVISMILPPEIALGYGTSLALSTAMVCFLAKGTQKLSVDTGRRYARYGDTLRKAWDNAVLGNAYNYELWKAEFHAIGASYYSSSQQLTTYKQLGNIAIASASLIPTAYLVYHLLVIEQMEAAIIAAIIVNLTRIFHILNSLGTLIYELLEWASASARLRYLRAFLLPATTAPLPQAPAGTITLNGEPISDYQTVREMLRRHRCGRMTLRGENGAGKSTLLKWIKQAFAQQAHLLPAGDNQLCWRFKHSNLSAGQRARAIIDEILQQGSDIQYLLLDEWDANLDDDNRKLIDQLLETLSKERVVIEVRHQKSAGRGPAEKP</sequence>
<keyword evidence="2 5" id="KW-0812">Transmembrane</keyword>
<comment type="caution">
    <text evidence="6">The sequence shown here is derived from an EMBL/GenBank/DDBJ whole genome shotgun (WGS) entry which is preliminary data.</text>
</comment>
<evidence type="ECO:0000256" key="2">
    <source>
        <dbReference type="ARBA" id="ARBA00022692"/>
    </source>
</evidence>
<proteinExistence type="predicted"/>
<organism evidence="6 7">
    <name type="scientific">Bordetella genomosp. 4</name>
    <dbReference type="NCBI Taxonomy" id="463044"/>
    <lineage>
        <taxon>Bacteria</taxon>
        <taxon>Pseudomonadati</taxon>
        <taxon>Pseudomonadota</taxon>
        <taxon>Betaproteobacteria</taxon>
        <taxon>Burkholderiales</taxon>
        <taxon>Alcaligenaceae</taxon>
        <taxon>Bordetella</taxon>
    </lineage>
</organism>
<dbReference type="GO" id="GO:0005524">
    <property type="term" value="F:ATP binding"/>
    <property type="evidence" value="ECO:0007669"/>
    <property type="project" value="InterPro"/>
</dbReference>
<reference evidence="6 7" key="1">
    <citation type="submission" date="2017-05" db="EMBL/GenBank/DDBJ databases">
        <title>Complete and WGS of Bordetella genogroups.</title>
        <authorList>
            <person name="Spilker T."/>
            <person name="LiPuma J."/>
        </authorList>
    </citation>
    <scope>NUCLEOTIDE SEQUENCE [LARGE SCALE GENOMIC DNA]</scope>
    <source>
        <strain evidence="6 7">AU9919</strain>
    </source>
</reference>
<dbReference type="Gene3D" id="3.40.50.300">
    <property type="entry name" value="P-loop containing nucleotide triphosphate hydrolases"/>
    <property type="match status" value="1"/>
</dbReference>
<evidence type="ECO:0000313" key="7">
    <source>
        <dbReference type="Proteomes" id="UP000216885"/>
    </source>
</evidence>
<evidence type="ECO:0000256" key="3">
    <source>
        <dbReference type="ARBA" id="ARBA00022989"/>
    </source>
</evidence>
<name>A0A261TK16_9BORD</name>
<protein>
    <submittedName>
        <fullName evidence="6">Uncharacterized protein</fullName>
    </submittedName>
</protein>
<dbReference type="InterPro" id="IPR036640">
    <property type="entry name" value="ABC1_TM_sf"/>
</dbReference>
<dbReference type="InterPro" id="IPR027417">
    <property type="entry name" value="P-loop_NTPase"/>
</dbReference>
<keyword evidence="4 5" id="KW-0472">Membrane</keyword>
<feature type="transmembrane region" description="Helical" evidence="5">
    <location>
        <begin position="56"/>
        <end position="77"/>
    </location>
</feature>
<dbReference type="SUPFAM" id="SSF90123">
    <property type="entry name" value="ABC transporter transmembrane region"/>
    <property type="match status" value="1"/>
</dbReference>
<accession>A0A261TK16</accession>
<gene>
    <name evidence="6" type="ORF">CAL20_24755</name>
</gene>